<sequence length="91" mass="10762">MKYWENIANNWKEFSRGPRKEAVANFRLKTRHDFPAEHLKGICILTNSLCPIFKTDTMNREHLLVCPGFVPMLQFRGDVCLLYWSARDRMS</sequence>
<proteinExistence type="predicted"/>
<dbReference type="EMBL" id="BMAW01006175">
    <property type="protein sequence ID" value="GFS97664.1"/>
    <property type="molecule type" value="Genomic_DNA"/>
</dbReference>
<evidence type="ECO:0000313" key="2">
    <source>
        <dbReference type="Proteomes" id="UP000887013"/>
    </source>
</evidence>
<reference evidence="1" key="1">
    <citation type="submission" date="2020-08" db="EMBL/GenBank/DDBJ databases">
        <title>Multicomponent nature underlies the extraordinary mechanical properties of spider dragline silk.</title>
        <authorList>
            <person name="Kono N."/>
            <person name="Nakamura H."/>
            <person name="Mori M."/>
            <person name="Yoshida Y."/>
            <person name="Ohtoshi R."/>
            <person name="Malay A.D."/>
            <person name="Moran D.A.P."/>
            <person name="Tomita M."/>
            <person name="Numata K."/>
            <person name="Arakawa K."/>
        </authorList>
    </citation>
    <scope>NUCLEOTIDE SEQUENCE</scope>
</reference>
<name>A0A8X6N795_NEPPI</name>
<dbReference type="OrthoDB" id="6515318at2759"/>
<dbReference type="AlphaFoldDB" id="A0A8X6N795"/>
<protein>
    <submittedName>
        <fullName evidence="1">Uncharacterized protein LOC103523915</fullName>
    </submittedName>
</protein>
<gene>
    <name evidence="1" type="ORF">NPIL_476031</name>
</gene>
<keyword evidence="2" id="KW-1185">Reference proteome</keyword>
<dbReference type="Proteomes" id="UP000887013">
    <property type="component" value="Unassembled WGS sequence"/>
</dbReference>
<evidence type="ECO:0000313" key="1">
    <source>
        <dbReference type="EMBL" id="GFS97664.1"/>
    </source>
</evidence>
<accession>A0A8X6N795</accession>
<comment type="caution">
    <text evidence="1">The sequence shown here is derived from an EMBL/GenBank/DDBJ whole genome shotgun (WGS) entry which is preliminary data.</text>
</comment>
<organism evidence="1 2">
    <name type="scientific">Nephila pilipes</name>
    <name type="common">Giant wood spider</name>
    <name type="synonym">Nephila maculata</name>
    <dbReference type="NCBI Taxonomy" id="299642"/>
    <lineage>
        <taxon>Eukaryota</taxon>
        <taxon>Metazoa</taxon>
        <taxon>Ecdysozoa</taxon>
        <taxon>Arthropoda</taxon>
        <taxon>Chelicerata</taxon>
        <taxon>Arachnida</taxon>
        <taxon>Araneae</taxon>
        <taxon>Araneomorphae</taxon>
        <taxon>Entelegynae</taxon>
        <taxon>Araneoidea</taxon>
        <taxon>Nephilidae</taxon>
        <taxon>Nephila</taxon>
    </lineage>
</organism>